<dbReference type="GO" id="GO:0005634">
    <property type="term" value="C:nucleus"/>
    <property type="evidence" value="ECO:0007669"/>
    <property type="project" value="TreeGrafter"/>
</dbReference>
<dbReference type="InterPro" id="IPR050591">
    <property type="entry name" value="GSK-3"/>
</dbReference>
<dbReference type="GO" id="GO:0005737">
    <property type="term" value="C:cytoplasm"/>
    <property type="evidence" value="ECO:0007669"/>
    <property type="project" value="TreeGrafter"/>
</dbReference>
<evidence type="ECO:0000313" key="11">
    <source>
        <dbReference type="EMBL" id="TPX73552.1"/>
    </source>
</evidence>
<evidence type="ECO:0000256" key="7">
    <source>
        <dbReference type="PROSITE-ProRule" id="PRU10141"/>
    </source>
</evidence>
<dbReference type="Pfam" id="PF00069">
    <property type="entry name" value="Pkinase"/>
    <property type="match status" value="1"/>
</dbReference>
<evidence type="ECO:0000259" key="10">
    <source>
        <dbReference type="PROSITE" id="PS50011"/>
    </source>
</evidence>
<dbReference type="GO" id="GO:0004674">
    <property type="term" value="F:protein serine/threonine kinase activity"/>
    <property type="evidence" value="ECO:0007669"/>
    <property type="project" value="UniProtKB-KW"/>
</dbReference>
<dbReference type="PANTHER" id="PTHR24057">
    <property type="entry name" value="GLYCOGEN SYNTHASE KINASE-3 ALPHA"/>
    <property type="match status" value="1"/>
</dbReference>
<evidence type="ECO:0000256" key="8">
    <source>
        <dbReference type="RuleBase" id="RU000304"/>
    </source>
</evidence>
<keyword evidence="12" id="KW-1185">Reference proteome</keyword>
<dbReference type="FunFam" id="3.30.200.20:FF:000009">
    <property type="entry name" value="Glycogen synthase kinase-3 beta"/>
    <property type="match status" value="1"/>
</dbReference>
<reference evidence="11 12" key="1">
    <citation type="journal article" date="2019" name="Sci. Rep.">
        <title>Comparative genomics of chytrid fungi reveal insights into the obligate biotrophic and pathogenic lifestyle of Synchytrium endobioticum.</title>
        <authorList>
            <person name="van de Vossenberg B.T.L.H."/>
            <person name="Warris S."/>
            <person name="Nguyen H.D.T."/>
            <person name="van Gent-Pelzer M.P.E."/>
            <person name="Joly D.L."/>
            <person name="van de Geest H.C."/>
            <person name="Bonants P.J.M."/>
            <person name="Smith D.S."/>
            <person name="Levesque C.A."/>
            <person name="van der Lee T.A.J."/>
        </authorList>
    </citation>
    <scope>NUCLEOTIDE SEQUENCE [LARGE SCALE GENOMIC DNA]</scope>
    <source>
        <strain evidence="11 12">CBS 675.73</strain>
    </source>
</reference>
<dbReference type="InterPro" id="IPR008271">
    <property type="entry name" value="Ser/Thr_kinase_AS"/>
</dbReference>
<keyword evidence="2 8" id="KW-0723">Serine/threonine-protein kinase</keyword>
<dbReference type="PANTHER" id="PTHR24057:SF0">
    <property type="entry name" value="PROTEIN KINASE SHAGGY-RELATED"/>
    <property type="match status" value="1"/>
</dbReference>
<sequence length="409" mass="46016">MDQTKDQTQPAQPSAPPKPAADSVINGIKLSNEPDSTKVVTVMASDGKTGESLELSYTNYKVIGNGSFGVVFQAKLLDSGQYGAIKKVLQDKRFKNRELQIMRLVSHPNVVGLKAFFYSNGDRKDEVFLNLVLEFVPETIYRASRHYSKIKQTMPMLSIKLYMYQLLRSLAYIHALGICHRDIKPQNLLLDPNSGILKLCDFGSAKILVTGEPNVSYICSRYYRAPELIFGSTNYGVTIDVWSTGCVMAELMLGQPLFPGESGVDQLVEIIKVLGTPSREQIKAMNQNYTEYKFPQIKPCSWAKVFRSRTTTPESLDLLSKLLEYTPTLRLTAIEAMTHEFFDEIRKEETKLVTGKDLPPLFDFTPMELSIRPDLNRKLIPAHAEAALQARGIELETFKPVKIEHVVLN</sequence>
<dbReference type="CDD" id="cd14137">
    <property type="entry name" value="STKc_GSK3"/>
    <property type="match status" value="1"/>
</dbReference>
<evidence type="ECO:0000256" key="1">
    <source>
        <dbReference type="ARBA" id="ARBA00005527"/>
    </source>
</evidence>
<dbReference type="InterPro" id="IPR017441">
    <property type="entry name" value="Protein_kinase_ATP_BS"/>
</dbReference>
<dbReference type="Gene3D" id="3.30.200.20">
    <property type="entry name" value="Phosphorylase Kinase, domain 1"/>
    <property type="match status" value="1"/>
</dbReference>
<dbReference type="GO" id="GO:0005524">
    <property type="term" value="F:ATP binding"/>
    <property type="evidence" value="ECO:0007669"/>
    <property type="project" value="UniProtKB-UniRule"/>
</dbReference>
<dbReference type="InterPro" id="IPR000719">
    <property type="entry name" value="Prot_kinase_dom"/>
</dbReference>
<protein>
    <recommendedName>
        <fullName evidence="10">Protein kinase domain-containing protein</fullName>
    </recommendedName>
</protein>
<keyword evidence="6 7" id="KW-0067">ATP-binding</keyword>
<gene>
    <name evidence="11" type="ORF">CcCBS67573_g05176</name>
</gene>
<dbReference type="PROSITE" id="PS50011">
    <property type="entry name" value="PROTEIN_KINASE_DOM"/>
    <property type="match status" value="1"/>
</dbReference>
<dbReference type="OrthoDB" id="272141at2759"/>
<dbReference type="Gene3D" id="1.10.510.10">
    <property type="entry name" value="Transferase(Phosphotransferase) domain 1"/>
    <property type="match status" value="1"/>
</dbReference>
<keyword evidence="3" id="KW-0808">Transferase</keyword>
<dbReference type="FunFam" id="1.10.510.10:FF:000055">
    <property type="entry name" value="Glycogen synthase kinase-3 beta"/>
    <property type="match status" value="1"/>
</dbReference>
<evidence type="ECO:0000256" key="4">
    <source>
        <dbReference type="ARBA" id="ARBA00022741"/>
    </source>
</evidence>
<dbReference type="AlphaFoldDB" id="A0A507FBP0"/>
<comment type="similarity">
    <text evidence="1">Belongs to the protein kinase superfamily. CMGC Ser/Thr protein kinase family. GSK-3 subfamily.</text>
</comment>
<feature type="region of interest" description="Disordered" evidence="9">
    <location>
        <begin position="1"/>
        <end position="24"/>
    </location>
</feature>
<dbReference type="GO" id="GO:0030154">
    <property type="term" value="P:cell differentiation"/>
    <property type="evidence" value="ECO:0007669"/>
    <property type="project" value="TreeGrafter"/>
</dbReference>
<evidence type="ECO:0000313" key="12">
    <source>
        <dbReference type="Proteomes" id="UP000320333"/>
    </source>
</evidence>
<evidence type="ECO:0000256" key="6">
    <source>
        <dbReference type="ARBA" id="ARBA00022840"/>
    </source>
</evidence>
<comment type="caution">
    <text evidence="11">The sequence shown here is derived from an EMBL/GenBank/DDBJ whole genome shotgun (WGS) entry which is preliminary data.</text>
</comment>
<name>A0A507FBP0_9FUNG</name>
<dbReference type="Proteomes" id="UP000320333">
    <property type="component" value="Unassembled WGS sequence"/>
</dbReference>
<proteinExistence type="inferred from homology"/>
<organism evidence="11 12">
    <name type="scientific">Chytriomyces confervae</name>
    <dbReference type="NCBI Taxonomy" id="246404"/>
    <lineage>
        <taxon>Eukaryota</taxon>
        <taxon>Fungi</taxon>
        <taxon>Fungi incertae sedis</taxon>
        <taxon>Chytridiomycota</taxon>
        <taxon>Chytridiomycota incertae sedis</taxon>
        <taxon>Chytridiomycetes</taxon>
        <taxon>Chytridiales</taxon>
        <taxon>Chytriomycetaceae</taxon>
        <taxon>Chytriomyces</taxon>
    </lineage>
</organism>
<dbReference type="GO" id="GO:0007165">
    <property type="term" value="P:signal transduction"/>
    <property type="evidence" value="ECO:0007669"/>
    <property type="project" value="TreeGrafter"/>
</dbReference>
<feature type="domain" description="Protein kinase" evidence="10">
    <location>
        <begin position="57"/>
        <end position="342"/>
    </location>
</feature>
<dbReference type="InterPro" id="IPR011009">
    <property type="entry name" value="Kinase-like_dom_sf"/>
</dbReference>
<evidence type="ECO:0000256" key="2">
    <source>
        <dbReference type="ARBA" id="ARBA00022527"/>
    </source>
</evidence>
<dbReference type="STRING" id="246404.A0A507FBP0"/>
<dbReference type="SMART" id="SM00220">
    <property type="entry name" value="S_TKc"/>
    <property type="match status" value="1"/>
</dbReference>
<evidence type="ECO:0000256" key="3">
    <source>
        <dbReference type="ARBA" id="ARBA00022679"/>
    </source>
</evidence>
<evidence type="ECO:0000256" key="9">
    <source>
        <dbReference type="SAM" id="MobiDB-lite"/>
    </source>
</evidence>
<accession>A0A507FBP0</accession>
<dbReference type="PROSITE" id="PS00107">
    <property type="entry name" value="PROTEIN_KINASE_ATP"/>
    <property type="match status" value="1"/>
</dbReference>
<dbReference type="InterPro" id="IPR039192">
    <property type="entry name" value="STKc_GSK3"/>
</dbReference>
<keyword evidence="4 7" id="KW-0547">Nucleotide-binding</keyword>
<dbReference type="PROSITE" id="PS00108">
    <property type="entry name" value="PROTEIN_KINASE_ST"/>
    <property type="match status" value="1"/>
</dbReference>
<dbReference type="EMBL" id="QEAP01000178">
    <property type="protein sequence ID" value="TPX73552.1"/>
    <property type="molecule type" value="Genomic_DNA"/>
</dbReference>
<feature type="binding site" evidence="7">
    <location>
        <position position="87"/>
    </location>
    <ligand>
        <name>ATP</name>
        <dbReference type="ChEBI" id="CHEBI:30616"/>
    </ligand>
</feature>
<dbReference type="SUPFAM" id="SSF56112">
    <property type="entry name" value="Protein kinase-like (PK-like)"/>
    <property type="match status" value="1"/>
</dbReference>
<keyword evidence="5" id="KW-0418">Kinase</keyword>
<evidence type="ECO:0000256" key="5">
    <source>
        <dbReference type="ARBA" id="ARBA00022777"/>
    </source>
</evidence>
<dbReference type="GO" id="GO:0004712">
    <property type="term" value="F:protein serine/threonine/tyrosine kinase activity"/>
    <property type="evidence" value="ECO:0007669"/>
    <property type="project" value="TreeGrafter"/>
</dbReference>